<accession>A0A094ZYU7</accession>
<gene>
    <name evidence="1" type="ORF">MS3_08036</name>
</gene>
<sequence>MNTKIPECLNARERSKLCHALLTHFRTFKNLSSSEQQSHSENQHSDDQSPLPSDCLNAMFRLLLRLCFTSYENADKLAEADLLTTLFSYPHTREFSPEFSSFVGALISEFPITQQKKNILERKAMIEK</sequence>
<organism evidence="1">
    <name type="scientific">Schistosoma haematobium</name>
    <name type="common">Blood fluke</name>
    <dbReference type="NCBI Taxonomy" id="6185"/>
    <lineage>
        <taxon>Eukaryota</taxon>
        <taxon>Metazoa</taxon>
        <taxon>Spiralia</taxon>
        <taxon>Lophotrochozoa</taxon>
        <taxon>Platyhelminthes</taxon>
        <taxon>Trematoda</taxon>
        <taxon>Digenea</taxon>
        <taxon>Strigeidida</taxon>
        <taxon>Schistosomatoidea</taxon>
        <taxon>Schistosomatidae</taxon>
        <taxon>Schistosoma</taxon>
    </lineage>
</organism>
<name>A0A094ZYU7_SCHHA</name>
<dbReference type="STRING" id="6185.A0A094ZYU7"/>
<dbReference type="AlphaFoldDB" id="A0A094ZYU7"/>
<evidence type="ECO:0000313" key="1">
    <source>
        <dbReference type="EMBL" id="KGB39592.1"/>
    </source>
</evidence>
<reference evidence="1" key="1">
    <citation type="journal article" date="2012" name="Nat. Genet.">
        <title>Whole-genome sequence of Schistosoma haematobium.</title>
        <authorList>
            <person name="Young N.D."/>
            <person name="Jex A.R."/>
            <person name="Li B."/>
            <person name="Liu S."/>
            <person name="Yang L."/>
            <person name="Xiong Z."/>
            <person name="Li Y."/>
            <person name="Cantacessi C."/>
            <person name="Hall R.S."/>
            <person name="Xu X."/>
            <person name="Chen F."/>
            <person name="Wu X."/>
            <person name="Zerlotini A."/>
            <person name="Oliveira G."/>
            <person name="Hofmann A."/>
            <person name="Zhang G."/>
            <person name="Fang X."/>
            <person name="Kang Y."/>
            <person name="Campbell B.E."/>
            <person name="Loukas A."/>
            <person name="Ranganathan S."/>
            <person name="Rollinson D."/>
            <person name="Rinaldi G."/>
            <person name="Brindley P.J."/>
            <person name="Yang H."/>
            <person name="Wang J."/>
            <person name="Wang J."/>
            <person name="Gasser R.B."/>
        </authorList>
    </citation>
    <scope>NUCLEOTIDE SEQUENCE [LARGE SCALE GENOMIC DNA]</scope>
</reference>
<protein>
    <submittedName>
        <fullName evidence="1">Uncharacterized protein</fullName>
    </submittedName>
</protein>
<proteinExistence type="predicted"/>
<dbReference type="EMBL" id="KL251238">
    <property type="protein sequence ID" value="KGB39592.1"/>
    <property type="molecule type" value="Genomic_DNA"/>
</dbReference>